<sequence length="94" mass="10506">MNKVVSVKPLEDKKVAVVLSDGRSGFFDVAPYIKSDFFQRLNEEAYFRRVSLFFTGIGWPEGQDLGSDTIAAELQPMPEQQESSCNGAQFREGP</sequence>
<reference evidence="1 2" key="1">
    <citation type="submission" date="2021-06" db="EMBL/GenBank/DDBJ databases">
        <title>Gemonas diversity in paddy soil.</title>
        <authorList>
            <person name="Liu G."/>
        </authorList>
    </citation>
    <scope>NUCLEOTIDE SEQUENCE [LARGE SCALE GENOMIC DNA]</scope>
    <source>
        <strain evidence="1 2">RG10</strain>
    </source>
</reference>
<dbReference type="Proteomes" id="UP000683557">
    <property type="component" value="Chromosome"/>
</dbReference>
<name>A0ABX8J4G4_9BACT</name>
<proteinExistence type="predicted"/>
<accession>A0ABX8J4G4</accession>
<gene>
    <name evidence="1" type="ORF">KP004_18840</name>
</gene>
<protein>
    <submittedName>
        <fullName evidence="1">DUF2442 domain-containing protein</fullName>
    </submittedName>
</protein>
<evidence type="ECO:0000313" key="2">
    <source>
        <dbReference type="Proteomes" id="UP000683557"/>
    </source>
</evidence>
<dbReference type="Pfam" id="PF10387">
    <property type="entry name" value="DUF2442"/>
    <property type="match status" value="1"/>
</dbReference>
<dbReference type="InterPro" id="IPR018841">
    <property type="entry name" value="DUF2442"/>
</dbReference>
<dbReference type="RefSeq" id="WP_216799938.1">
    <property type="nucleotide sequence ID" value="NZ_CP076723.1"/>
</dbReference>
<organism evidence="1 2">
    <name type="scientific">Geomonas oryzisoli</name>
    <dbReference type="NCBI Taxonomy" id="2847992"/>
    <lineage>
        <taxon>Bacteria</taxon>
        <taxon>Pseudomonadati</taxon>
        <taxon>Thermodesulfobacteriota</taxon>
        <taxon>Desulfuromonadia</taxon>
        <taxon>Geobacterales</taxon>
        <taxon>Geobacteraceae</taxon>
        <taxon>Geomonas</taxon>
    </lineage>
</organism>
<keyword evidence="2" id="KW-1185">Reference proteome</keyword>
<dbReference type="EMBL" id="CP076723">
    <property type="protein sequence ID" value="QWV93198.1"/>
    <property type="molecule type" value="Genomic_DNA"/>
</dbReference>
<evidence type="ECO:0000313" key="1">
    <source>
        <dbReference type="EMBL" id="QWV93198.1"/>
    </source>
</evidence>